<keyword evidence="3" id="KW-1185">Reference proteome</keyword>
<name>A0AA38LX40_9TREE</name>
<dbReference type="GeneID" id="77732748"/>
<keyword evidence="1" id="KW-0472">Membrane</keyword>
<evidence type="ECO:0000313" key="3">
    <source>
        <dbReference type="Proteomes" id="UP001164286"/>
    </source>
</evidence>
<gene>
    <name evidence="2" type="ORF">MKK02DRAFT_45668</name>
</gene>
<evidence type="ECO:0000313" key="2">
    <source>
        <dbReference type="EMBL" id="KAI9636961.1"/>
    </source>
</evidence>
<dbReference type="RefSeq" id="XP_052946738.1">
    <property type="nucleotide sequence ID" value="XM_053093543.1"/>
</dbReference>
<dbReference type="InterPro" id="IPR010775">
    <property type="entry name" value="DUF1365"/>
</dbReference>
<dbReference type="Pfam" id="PF07103">
    <property type="entry name" value="DUF1365"/>
    <property type="match status" value="1"/>
</dbReference>
<feature type="transmembrane region" description="Helical" evidence="1">
    <location>
        <begin position="9"/>
        <end position="30"/>
    </location>
</feature>
<accession>A0AA38LX40</accession>
<keyword evidence="1" id="KW-1133">Transmembrane helix</keyword>
<reference evidence="2" key="1">
    <citation type="journal article" date="2022" name="G3 (Bethesda)">
        <title>High quality genome of the basidiomycete yeast Dioszegia hungarica PDD-24b-2 isolated from cloud water.</title>
        <authorList>
            <person name="Jarrige D."/>
            <person name="Haridas S."/>
            <person name="Bleykasten-Grosshans C."/>
            <person name="Joly M."/>
            <person name="Nadalig T."/>
            <person name="Sancelme M."/>
            <person name="Vuilleumier S."/>
            <person name="Grigoriev I.V."/>
            <person name="Amato P."/>
            <person name="Bringel F."/>
        </authorList>
    </citation>
    <scope>NUCLEOTIDE SEQUENCE</scope>
    <source>
        <strain evidence="2">PDD-24b-2</strain>
    </source>
</reference>
<comment type="caution">
    <text evidence="2">The sequence shown here is derived from an EMBL/GenBank/DDBJ whole genome shotgun (WGS) entry which is preliminary data.</text>
</comment>
<evidence type="ECO:0000256" key="1">
    <source>
        <dbReference type="SAM" id="Phobius"/>
    </source>
</evidence>
<protein>
    <submittedName>
        <fullName evidence="2">Uncharacterized protein</fullName>
    </submittedName>
</protein>
<keyword evidence="1" id="KW-0812">Transmembrane</keyword>
<organism evidence="2 3">
    <name type="scientific">Dioszegia hungarica</name>
    <dbReference type="NCBI Taxonomy" id="4972"/>
    <lineage>
        <taxon>Eukaryota</taxon>
        <taxon>Fungi</taxon>
        <taxon>Dikarya</taxon>
        <taxon>Basidiomycota</taxon>
        <taxon>Agaricomycotina</taxon>
        <taxon>Tremellomycetes</taxon>
        <taxon>Tremellales</taxon>
        <taxon>Bulleribasidiaceae</taxon>
        <taxon>Dioszegia</taxon>
    </lineage>
</organism>
<dbReference type="EMBL" id="JAKWFO010000005">
    <property type="protein sequence ID" value="KAI9636961.1"/>
    <property type="molecule type" value="Genomic_DNA"/>
</dbReference>
<proteinExistence type="predicted"/>
<dbReference type="AlphaFoldDB" id="A0AA38LX40"/>
<sequence>MPVRYLDSVICPLLFGLGPFLLLGLLTAYIPRFSAWVVTWPGALITAGGCLVIIARGYWLLGDDPGPNAAEEARWARRLPSFIVPLLVCTHTRHAEMPDSLYRPYLALDIDALEAGELDLPDRLFKHSGWRFTTVLSVDPREWLFPDVKGLRGKLDALLLEEGLGKPKGKVWLVTMPRLLGASVKAPLSLWFVYGTQGDLEVVILERHWTMGNT</sequence>
<dbReference type="Proteomes" id="UP001164286">
    <property type="component" value="Unassembled WGS sequence"/>
</dbReference>
<feature type="transmembrane region" description="Helical" evidence="1">
    <location>
        <begin position="36"/>
        <end position="55"/>
    </location>
</feature>